<dbReference type="Proteomes" id="UP000799750">
    <property type="component" value="Unassembled WGS sequence"/>
</dbReference>
<evidence type="ECO:0000256" key="7">
    <source>
        <dbReference type="ARBA" id="ARBA00049790"/>
    </source>
</evidence>
<dbReference type="PANTHER" id="PTHR14741:SF32">
    <property type="entry name" value="TRIMETHYLGUANOSINE SYNTHASE"/>
    <property type="match status" value="1"/>
</dbReference>
<evidence type="ECO:0000256" key="2">
    <source>
        <dbReference type="ARBA" id="ARBA00025783"/>
    </source>
</evidence>
<comment type="catalytic activity">
    <reaction evidence="4">
        <text>a 5'-end (N(7)-methyl 5'-triphosphoguanosine)-ribonucleoside in snoRNA + S-adenosyl-L-methionine = a 5'-end (N(2),N(7)-dimethyl 5'-triphosphoguanosine)-ribonucleoside in snoRNA + S-adenosyl-L-homocysteine + H(+)</text>
        <dbReference type="Rhea" id="RHEA:78475"/>
        <dbReference type="Rhea" id="RHEA-COMP:19086"/>
        <dbReference type="Rhea" id="RHEA-COMP:19088"/>
        <dbReference type="ChEBI" id="CHEBI:15378"/>
        <dbReference type="ChEBI" id="CHEBI:57856"/>
        <dbReference type="ChEBI" id="CHEBI:59789"/>
        <dbReference type="ChEBI" id="CHEBI:156461"/>
        <dbReference type="ChEBI" id="CHEBI:172880"/>
    </reaction>
    <physiologicalReaction direction="left-to-right" evidence="4">
        <dbReference type="Rhea" id="RHEA:78476"/>
    </physiologicalReaction>
</comment>
<keyword evidence="8" id="KW-0489">Methyltransferase</keyword>
<reference evidence="8" key="1">
    <citation type="journal article" date="2020" name="Stud. Mycol.">
        <title>101 Dothideomycetes genomes: a test case for predicting lifestyles and emergence of pathogens.</title>
        <authorList>
            <person name="Haridas S."/>
            <person name="Albert R."/>
            <person name="Binder M."/>
            <person name="Bloem J."/>
            <person name="Labutti K."/>
            <person name="Salamov A."/>
            <person name="Andreopoulos B."/>
            <person name="Baker S."/>
            <person name="Barry K."/>
            <person name="Bills G."/>
            <person name="Bluhm B."/>
            <person name="Cannon C."/>
            <person name="Castanera R."/>
            <person name="Culley D."/>
            <person name="Daum C."/>
            <person name="Ezra D."/>
            <person name="Gonzalez J."/>
            <person name="Henrissat B."/>
            <person name="Kuo A."/>
            <person name="Liang C."/>
            <person name="Lipzen A."/>
            <person name="Lutzoni F."/>
            <person name="Magnuson J."/>
            <person name="Mondo S."/>
            <person name="Nolan M."/>
            <person name="Ohm R."/>
            <person name="Pangilinan J."/>
            <person name="Park H.-J."/>
            <person name="Ramirez L."/>
            <person name="Alfaro M."/>
            <person name="Sun H."/>
            <person name="Tritt A."/>
            <person name="Yoshinaga Y."/>
            <person name="Zwiers L.-H."/>
            <person name="Turgeon B."/>
            <person name="Goodwin S."/>
            <person name="Spatafora J."/>
            <person name="Crous P."/>
            <person name="Grigoriev I."/>
        </authorList>
    </citation>
    <scope>NUCLEOTIDE SEQUENCE</scope>
    <source>
        <strain evidence="8">CBS 269.34</strain>
    </source>
</reference>
<organism evidence="8 9">
    <name type="scientific">Lophium mytilinum</name>
    <dbReference type="NCBI Taxonomy" id="390894"/>
    <lineage>
        <taxon>Eukaryota</taxon>
        <taxon>Fungi</taxon>
        <taxon>Dikarya</taxon>
        <taxon>Ascomycota</taxon>
        <taxon>Pezizomycotina</taxon>
        <taxon>Dothideomycetes</taxon>
        <taxon>Pleosporomycetidae</taxon>
        <taxon>Mytilinidiales</taxon>
        <taxon>Mytilinidiaceae</taxon>
        <taxon>Lophium</taxon>
    </lineage>
</organism>
<dbReference type="OrthoDB" id="194443at2759"/>
<dbReference type="InterPro" id="IPR029063">
    <property type="entry name" value="SAM-dependent_MTases_sf"/>
</dbReference>
<dbReference type="PANTHER" id="PTHR14741">
    <property type="entry name" value="S-ADENOSYLMETHIONINE-DEPENDENT METHYLTRANSFERASE RELATED"/>
    <property type="match status" value="1"/>
</dbReference>
<evidence type="ECO:0000256" key="4">
    <source>
        <dbReference type="ARBA" id="ARBA00048740"/>
    </source>
</evidence>
<dbReference type="GO" id="GO:0071164">
    <property type="term" value="F:RNA cap trimethylguanosine synthase activity"/>
    <property type="evidence" value="ECO:0007669"/>
    <property type="project" value="TreeGrafter"/>
</dbReference>
<dbReference type="GO" id="GO:0005634">
    <property type="term" value="C:nucleus"/>
    <property type="evidence" value="ECO:0007669"/>
    <property type="project" value="TreeGrafter"/>
</dbReference>
<keyword evidence="8" id="KW-0808">Transferase</keyword>
<dbReference type="FunFam" id="3.40.50.150:FF:000270">
    <property type="entry name" value="RNA methylase family protein"/>
    <property type="match status" value="1"/>
</dbReference>
<evidence type="ECO:0000256" key="5">
    <source>
        <dbReference type="ARBA" id="ARBA00048763"/>
    </source>
</evidence>
<name>A0A6A6R6U5_9PEZI</name>
<evidence type="ECO:0000256" key="6">
    <source>
        <dbReference type="ARBA" id="ARBA00049075"/>
    </source>
</evidence>
<keyword evidence="9" id="KW-1185">Reference proteome</keyword>
<dbReference type="Pfam" id="PF09445">
    <property type="entry name" value="Methyltransf_15"/>
    <property type="match status" value="1"/>
</dbReference>
<dbReference type="Gene3D" id="3.40.50.150">
    <property type="entry name" value="Vaccinia Virus protein VP39"/>
    <property type="match status" value="1"/>
</dbReference>
<comment type="catalytic activity">
    <reaction evidence="3">
        <text>a 5'-end (N(2),N(7)-dimethyl 5'-triphosphoguanosine)-ribonucleoside in snoRNA + S-adenosyl-L-methionine = a 5'-end (N(2),N(2),N(7)-trimethyl 5'-triphosphoguanosine)-ribonucleoside in snoRNA + S-adenosyl-L-homocysteine + H(+)</text>
        <dbReference type="Rhea" id="RHEA:78507"/>
        <dbReference type="Rhea" id="RHEA-COMP:19088"/>
        <dbReference type="Rhea" id="RHEA-COMP:19090"/>
        <dbReference type="ChEBI" id="CHEBI:15378"/>
        <dbReference type="ChEBI" id="CHEBI:57856"/>
        <dbReference type="ChEBI" id="CHEBI:59789"/>
        <dbReference type="ChEBI" id="CHEBI:167623"/>
        <dbReference type="ChEBI" id="CHEBI:172880"/>
    </reaction>
    <physiologicalReaction direction="left-to-right" evidence="3">
        <dbReference type="Rhea" id="RHEA:78508"/>
    </physiologicalReaction>
</comment>
<dbReference type="AlphaFoldDB" id="A0A6A6R6U5"/>
<accession>A0A6A6R6U5</accession>
<dbReference type="InterPro" id="IPR019012">
    <property type="entry name" value="RNA_cap_Gua-N2-MeTrfase"/>
</dbReference>
<evidence type="ECO:0000313" key="8">
    <source>
        <dbReference type="EMBL" id="KAF2500309.1"/>
    </source>
</evidence>
<comment type="catalytic activity">
    <reaction evidence="5">
        <text>a 5'-end (N(2),N(7)-dimethyl 5'-triphosphoguanosine)-ribonucleoside in snRNA + S-adenosyl-L-methionine = a 5'-end (N(2),N(2),N(7)-trimethyl 5'-triphosphoguanosine)-ribonucleoside in snRNA + S-adenosyl-L-homocysteine + H(+)</text>
        <dbReference type="Rhea" id="RHEA:78479"/>
        <dbReference type="Rhea" id="RHEA-COMP:19087"/>
        <dbReference type="Rhea" id="RHEA-COMP:19089"/>
        <dbReference type="ChEBI" id="CHEBI:15378"/>
        <dbReference type="ChEBI" id="CHEBI:57856"/>
        <dbReference type="ChEBI" id="CHEBI:59789"/>
        <dbReference type="ChEBI" id="CHEBI:167623"/>
        <dbReference type="ChEBI" id="CHEBI:172880"/>
    </reaction>
    <physiologicalReaction direction="left-to-right" evidence="5">
        <dbReference type="Rhea" id="RHEA:78480"/>
    </physiologicalReaction>
</comment>
<evidence type="ECO:0000256" key="1">
    <source>
        <dbReference type="ARBA" id="ARBA00018517"/>
    </source>
</evidence>
<dbReference type="EMBL" id="MU004183">
    <property type="protein sequence ID" value="KAF2500309.1"/>
    <property type="molecule type" value="Genomic_DNA"/>
</dbReference>
<dbReference type="SUPFAM" id="SSF53335">
    <property type="entry name" value="S-adenosyl-L-methionine-dependent methyltransferases"/>
    <property type="match status" value="1"/>
</dbReference>
<comment type="similarity">
    <text evidence="2">Belongs to the methyltransferase superfamily. Trimethylguanosine synthase family.</text>
</comment>
<protein>
    <recommendedName>
        <fullName evidence="1">Trimethylguanosine synthase</fullName>
    </recommendedName>
    <alternativeName>
        <fullName evidence="7">Cap-specific guanine-N(2) methyltransferase</fullName>
    </alternativeName>
</protein>
<sequence length="259" mass="28736">MAPIPDPPAEEGIFHYQHGDDVPAEVQKYWAQRDTIFSEYSRGIWMTNDAWFGITPEPVANAIAEHVSDGAPKEKKVIIDAFAGAGGNAIAFALSGRWEQVFAIEKDPAVLKCAKHNAEIYGVAKKIWWYEGDCFEILKTRLARTKDAVVYASPPWGGPGYRDDNVFNLKTMEPYNLDTIYSAFAKVTQDIVLYLPRTSNLNQLVRYTTEGRKLEVAHYCLKGASKAICVYFGDFTFGSKDDDGTAGETTEGSGLLQSE</sequence>
<comment type="catalytic activity">
    <reaction evidence="6">
        <text>a 5'-end (N(7)-methyl 5'-triphosphoguanosine)-ribonucleoside in snRNA + S-adenosyl-L-methionine = a 5'-end (N(2),N(7)-dimethyl 5'-triphosphoguanosine)-ribonucleoside in snRNA + S-adenosyl-L-homocysteine + H(+)</text>
        <dbReference type="Rhea" id="RHEA:78471"/>
        <dbReference type="Rhea" id="RHEA-COMP:19085"/>
        <dbReference type="Rhea" id="RHEA-COMP:19087"/>
        <dbReference type="ChEBI" id="CHEBI:15378"/>
        <dbReference type="ChEBI" id="CHEBI:57856"/>
        <dbReference type="ChEBI" id="CHEBI:59789"/>
        <dbReference type="ChEBI" id="CHEBI:156461"/>
        <dbReference type="ChEBI" id="CHEBI:172880"/>
    </reaction>
    <physiologicalReaction direction="left-to-right" evidence="6">
        <dbReference type="Rhea" id="RHEA:78472"/>
    </physiologicalReaction>
</comment>
<gene>
    <name evidence="8" type="ORF">BU16DRAFT_452585</name>
</gene>
<evidence type="ECO:0000313" key="9">
    <source>
        <dbReference type="Proteomes" id="UP000799750"/>
    </source>
</evidence>
<evidence type="ECO:0000256" key="3">
    <source>
        <dbReference type="ARBA" id="ARBA00047418"/>
    </source>
</evidence>
<dbReference type="CDD" id="cd02440">
    <property type="entry name" value="AdoMet_MTases"/>
    <property type="match status" value="1"/>
</dbReference>
<proteinExistence type="inferred from homology"/>